<keyword evidence="2" id="KW-0521">NADP</keyword>
<organism evidence="5 6">
    <name type="scientific">Bicyclus anynana</name>
    <name type="common">Squinting bush brown butterfly</name>
    <dbReference type="NCBI Taxonomy" id="110368"/>
    <lineage>
        <taxon>Eukaryota</taxon>
        <taxon>Metazoa</taxon>
        <taxon>Ecdysozoa</taxon>
        <taxon>Arthropoda</taxon>
        <taxon>Hexapoda</taxon>
        <taxon>Insecta</taxon>
        <taxon>Pterygota</taxon>
        <taxon>Neoptera</taxon>
        <taxon>Endopterygota</taxon>
        <taxon>Lepidoptera</taxon>
        <taxon>Glossata</taxon>
        <taxon>Ditrysia</taxon>
        <taxon>Papilionoidea</taxon>
        <taxon>Nymphalidae</taxon>
        <taxon>Satyrinae</taxon>
        <taxon>Satyrini</taxon>
        <taxon>Mycalesina</taxon>
        <taxon>Bicyclus</taxon>
    </lineage>
</organism>
<dbReference type="RefSeq" id="XP_052742991.1">
    <property type="nucleotide sequence ID" value="XM_052887031.1"/>
</dbReference>
<evidence type="ECO:0000256" key="3">
    <source>
        <dbReference type="ARBA" id="ARBA00023002"/>
    </source>
</evidence>
<dbReference type="PROSITE" id="PS00798">
    <property type="entry name" value="ALDOKETO_REDUCTASE_1"/>
    <property type="match status" value="1"/>
</dbReference>
<dbReference type="PROSITE" id="PS00062">
    <property type="entry name" value="ALDOKETO_REDUCTASE_2"/>
    <property type="match status" value="2"/>
</dbReference>
<sequence>MAKVKIPTLKLNNGLEFPALGYGTWLGDLKSDSFDIPAEDRAKLMDALCYALDVGYRHVDTAHVYRVEGDVGEALRRKIQEGVVTREEVFVTTKVWNHNHRPADVEASVRGSLQRLGLDYIDLVLMHWPMSISAEGEDEKIDYLEAWSGFESVLRQGLVKSIGVSNFNIAQLTRLLAHAKVVPVVNQIEINLNLGQRELVDFCKKNNIVVVAYTPFGSLMRDGPDCPATKVDDPVLTGIAKKHGRTVTQINLRYLYERGLASIPKSITKSRVLENASIFDFKLDDQDIAALETLDNNYRTVKCPFWRDFANYPFEKFEGDVPPIPPTLLKCYINHMNNNHFVQVESVAMLCLFVLSTLIFHSMCDEGDGGKAPRVTLNDGNTMPVFGLGTFLGFDEKGVKKVQEGEVELPVTWALNAGYRMLDTAAAYHNEEQVGEGVRKSGVPRENVFIVTKLGMYEQRDVLGALRRSLGRLNSSYVDLYLIHFPIATKSEQSQEYDVIDYLDTWKDMEEAKRLGLAKSIGISNFNISQIERLMDNCEIKPAVLQVEVNLNLAQNKLLEFTKAHNISVMAYSPFGTMFLKNTDAPPPRVDNPILVGLGFKYKKTVPQIALRYLVQRGVTPIPKSVTKERIEQNIDIFDFVLSDEDMDRLSEFNQNYRKVWPSFWQDHPYYPFEKKDVPSPNMFTKGLQKT</sequence>
<evidence type="ECO:0000313" key="6">
    <source>
        <dbReference type="RefSeq" id="XP_052742991.1"/>
    </source>
</evidence>
<dbReference type="SUPFAM" id="SSF51430">
    <property type="entry name" value="NAD(P)-linked oxidoreductase"/>
    <property type="match status" value="2"/>
</dbReference>
<accession>A0ABM3LVA2</accession>
<dbReference type="PANTHER" id="PTHR43827:SF3">
    <property type="entry name" value="NADP-DEPENDENT OXIDOREDUCTASE DOMAIN-CONTAINING PROTEIN"/>
    <property type="match status" value="1"/>
</dbReference>
<dbReference type="Pfam" id="PF00248">
    <property type="entry name" value="Aldo_ket_red"/>
    <property type="match status" value="2"/>
</dbReference>
<dbReference type="GeneID" id="112052329"/>
<evidence type="ECO:0000256" key="2">
    <source>
        <dbReference type="ARBA" id="ARBA00022857"/>
    </source>
</evidence>
<dbReference type="InterPro" id="IPR036812">
    <property type="entry name" value="NAD(P)_OxRdtase_dom_sf"/>
</dbReference>
<keyword evidence="3" id="KW-0560">Oxidoreductase</keyword>
<evidence type="ECO:0000313" key="5">
    <source>
        <dbReference type="Proteomes" id="UP001652582"/>
    </source>
</evidence>
<dbReference type="PRINTS" id="PR00069">
    <property type="entry name" value="ALDKETRDTASE"/>
</dbReference>
<protein>
    <submittedName>
        <fullName evidence="6">Uncharacterized protein LOC112052329</fullName>
    </submittedName>
</protein>
<dbReference type="InterPro" id="IPR020471">
    <property type="entry name" value="AKR"/>
</dbReference>
<dbReference type="Proteomes" id="UP001652582">
    <property type="component" value="Chromosome 18"/>
</dbReference>
<dbReference type="InterPro" id="IPR023210">
    <property type="entry name" value="NADP_OxRdtase_dom"/>
</dbReference>
<evidence type="ECO:0000259" key="4">
    <source>
        <dbReference type="Pfam" id="PF00248"/>
    </source>
</evidence>
<comment type="similarity">
    <text evidence="1">Belongs to the aldo/keto reductase family.</text>
</comment>
<name>A0ABM3LVA2_BICAN</name>
<keyword evidence="5" id="KW-1185">Reference proteome</keyword>
<dbReference type="PROSITE" id="PS00063">
    <property type="entry name" value="ALDOKETO_REDUCTASE_3"/>
    <property type="match status" value="1"/>
</dbReference>
<dbReference type="InterPro" id="IPR018170">
    <property type="entry name" value="Aldo/ket_reductase_CS"/>
</dbReference>
<reference evidence="6" key="1">
    <citation type="submission" date="2025-08" db="UniProtKB">
        <authorList>
            <consortium name="RefSeq"/>
        </authorList>
    </citation>
    <scope>IDENTIFICATION</scope>
</reference>
<feature type="domain" description="NADP-dependent oxidoreductase" evidence="4">
    <location>
        <begin position="387"/>
        <end position="654"/>
    </location>
</feature>
<feature type="domain" description="NADP-dependent oxidoreductase" evidence="4">
    <location>
        <begin position="20"/>
        <end position="295"/>
    </location>
</feature>
<evidence type="ECO:0000256" key="1">
    <source>
        <dbReference type="ARBA" id="ARBA00007905"/>
    </source>
</evidence>
<gene>
    <name evidence="6" type="primary">LOC112052329</name>
</gene>
<dbReference type="Gene3D" id="3.20.20.100">
    <property type="entry name" value="NADP-dependent oxidoreductase domain"/>
    <property type="match status" value="2"/>
</dbReference>
<dbReference type="PANTHER" id="PTHR43827">
    <property type="entry name" value="2,5-DIKETO-D-GLUCONIC ACID REDUCTASE"/>
    <property type="match status" value="1"/>
</dbReference>
<proteinExistence type="inferred from homology"/>